<dbReference type="InterPro" id="IPR050121">
    <property type="entry name" value="Cytochrome_P450_monoxygenase"/>
</dbReference>
<accession>A0A4U0XET6</accession>
<evidence type="ECO:0000256" key="2">
    <source>
        <dbReference type="SAM" id="Phobius"/>
    </source>
</evidence>
<dbReference type="GO" id="GO:0004497">
    <property type="term" value="F:monooxygenase activity"/>
    <property type="evidence" value="ECO:0007669"/>
    <property type="project" value="InterPro"/>
</dbReference>
<gene>
    <name evidence="3" type="ORF">B0A55_04878</name>
</gene>
<evidence type="ECO:0000313" key="4">
    <source>
        <dbReference type="Proteomes" id="UP000309340"/>
    </source>
</evidence>
<dbReference type="InterPro" id="IPR036396">
    <property type="entry name" value="Cyt_P450_sf"/>
</dbReference>
<sequence length="924" mass="100747">MEQATIRLSTRYSPETPNPNPDLAIFVTAGLLFIAASSVICSPAEELMPTFTRLTFKGLWALCAAAFSMQSQLLHRPVFAIHSALPLYLACTFAIPWLVRLIWTSIRGIPASYLAKHTILWKLYHIRNGTYELAISKLPAKYGSVVKIGQQEYSISNPAFFERCSRFEKAPPYIHSLSNHEEARSQPHRLPANLLKMANIFHYEADIEACSTKLLSTLTGYAATGKIVKMSGLLTSYAYDAMFATTTGQKPGFLDRPKDAARLKTCMENWKFLSVLGGSYLRFHPIITRALNTISAKFDPVIHIIKHLPTDLPNAKGGIIALMREASGGIYGVEDSALRAACVALVTAGTDPIIVHALTSLFHIYSDPGLLQKLRQEIVRARIDQPPKLEYLLQRKDSLPLLQAALKETLHLYQPHKIRSSFIAPEGGVWIDEKLVPEFFGSAAQHCPGQDIHYALLTKLLVQILPHVDLNMPATMSTAAKPHMSLKDLENRFKATVTIPKATNTKPLMMPLRVYAEPWAPETTTGPLMPPGFTPHQTIFGFAGLANQGHETVAKIATASYGIASTVSGNTASKPGHGTTVCGTSPTLSTASTASDAIVGSGDKKLLVRLIGRKEADELLSRFNPAHDFFGKKPFTTRSLPDSAARKEVFQALRRIYGARVEAKTDNRTNSIVIKPVGRAQQHRRQLAASGGPMHNNGGLGHFRTAEAKADFEAMVAVDAAKSAAEYHAKRGAWEIECERRIQARKDTPPPVFKEVFKCTSRTQTTNGKLGGPRKVLETTESMKGSDVPTTTAPDATDVVKPKLLPPHLRQPAADTTTEVKPKLLPPHLRQPAADATAEVKPKLLPPHLRQPAADTTTEVKPKVLPPHLRQPAADTATEVKPKVLPPHLRILAAQAARTASKTVTAPSTGKYGATTATVPANTK</sequence>
<protein>
    <submittedName>
        <fullName evidence="3">Uncharacterized protein</fullName>
    </submittedName>
</protein>
<proteinExistence type="predicted"/>
<feature type="region of interest" description="Disordered" evidence="1">
    <location>
        <begin position="808"/>
        <end position="877"/>
    </location>
</feature>
<dbReference type="GO" id="GO:0016705">
    <property type="term" value="F:oxidoreductase activity, acting on paired donors, with incorporation or reduction of molecular oxygen"/>
    <property type="evidence" value="ECO:0007669"/>
    <property type="project" value="InterPro"/>
</dbReference>
<evidence type="ECO:0000256" key="1">
    <source>
        <dbReference type="SAM" id="MobiDB-lite"/>
    </source>
</evidence>
<dbReference type="AlphaFoldDB" id="A0A4U0XET6"/>
<keyword evidence="2" id="KW-1133">Transmembrane helix</keyword>
<dbReference type="PANTHER" id="PTHR24305">
    <property type="entry name" value="CYTOCHROME P450"/>
    <property type="match status" value="1"/>
</dbReference>
<dbReference type="Pfam" id="PF00067">
    <property type="entry name" value="p450"/>
    <property type="match status" value="1"/>
</dbReference>
<comment type="caution">
    <text evidence="3">The sequence shown here is derived from an EMBL/GenBank/DDBJ whole genome shotgun (WGS) entry which is preliminary data.</text>
</comment>
<dbReference type="STRING" id="329884.A0A4U0XET6"/>
<evidence type="ECO:0000313" key="3">
    <source>
        <dbReference type="EMBL" id="TKA75434.1"/>
    </source>
</evidence>
<dbReference type="Proteomes" id="UP000309340">
    <property type="component" value="Unassembled WGS sequence"/>
</dbReference>
<name>A0A4U0XET6_9PEZI</name>
<dbReference type="GO" id="GO:0005506">
    <property type="term" value="F:iron ion binding"/>
    <property type="evidence" value="ECO:0007669"/>
    <property type="project" value="InterPro"/>
</dbReference>
<dbReference type="PANTHER" id="PTHR24305:SF108">
    <property type="entry name" value="P450, PUTATIVE (EUROFUNG)-RELATED"/>
    <property type="match status" value="1"/>
</dbReference>
<dbReference type="GO" id="GO:0020037">
    <property type="term" value="F:heme binding"/>
    <property type="evidence" value="ECO:0007669"/>
    <property type="project" value="InterPro"/>
</dbReference>
<dbReference type="InterPro" id="IPR001128">
    <property type="entry name" value="Cyt_P450"/>
</dbReference>
<feature type="transmembrane region" description="Helical" evidence="2">
    <location>
        <begin position="79"/>
        <end position="99"/>
    </location>
</feature>
<organism evidence="3 4">
    <name type="scientific">Friedmanniomyces simplex</name>
    <dbReference type="NCBI Taxonomy" id="329884"/>
    <lineage>
        <taxon>Eukaryota</taxon>
        <taxon>Fungi</taxon>
        <taxon>Dikarya</taxon>
        <taxon>Ascomycota</taxon>
        <taxon>Pezizomycotina</taxon>
        <taxon>Dothideomycetes</taxon>
        <taxon>Dothideomycetidae</taxon>
        <taxon>Mycosphaerellales</taxon>
        <taxon>Teratosphaeriaceae</taxon>
        <taxon>Friedmanniomyces</taxon>
    </lineage>
</organism>
<reference evidence="3 4" key="1">
    <citation type="submission" date="2017-03" db="EMBL/GenBank/DDBJ databases">
        <title>Genomes of endolithic fungi from Antarctica.</title>
        <authorList>
            <person name="Coleine C."/>
            <person name="Masonjones S."/>
            <person name="Stajich J.E."/>
        </authorList>
    </citation>
    <scope>NUCLEOTIDE SEQUENCE [LARGE SCALE GENOMIC DNA]</scope>
    <source>
        <strain evidence="3 4">CCFEE 5184</strain>
    </source>
</reference>
<dbReference type="EMBL" id="NAJQ01000193">
    <property type="protein sequence ID" value="TKA75434.1"/>
    <property type="molecule type" value="Genomic_DNA"/>
</dbReference>
<keyword evidence="2" id="KW-0472">Membrane</keyword>
<keyword evidence="4" id="KW-1185">Reference proteome</keyword>
<dbReference type="OrthoDB" id="3945418at2759"/>
<dbReference type="SUPFAM" id="SSF48264">
    <property type="entry name" value="Cytochrome P450"/>
    <property type="match status" value="1"/>
</dbReference>
<dbReference type="Gene3D" id="1.10.630.10">
    <property type="entry name" value="Cytochrome P450"/>
    <property type="match status" value="1"/>
</dbReference>
<keyword evidence="2" id="KW-0812">Transmembrane</keyword>